<evidence type="ECO:0000313" key="3">
    <source>
        <dbReference type="EMBL" id="GGK76133.1"/>
    </source>
</evidence>
<proteinExistence type="predicted"/>
<sequence>MTFQTEGTTSIDVLETNQPKPSRSLTRLPSRSHFSGLAVTVPIDTLQDADSIRLSGMNHEHVNLLAENLDDLPPILVHDSSMRVIDGMHRLQAARLKNRTTVQVIYFKGTAREAFLLAVESNIKHGLPLSLEDRKESAKTILRDFPEWSDRAIAAKVGLSNKTVGSVRRNLAEPDAQPSIRVGLDGRARPMSSTEGRLKASAFIGERPDASLREIARTAGISVETARDVRKRLKQGQGPLLDQPHPEPQPRHGSAQLPCLNPWQTDLAATFDSLRRDPALKYSTAGRKLLRWLEARMIRKNDVDLMLRTPAHQVVKVAEVARVIAARWDEIAVQLETEASAGADHSEADPAGSAGEGCT</sequence>
<dbReference type="InterPro" id="IPR036086">
    <property type="entry name" value="ParB/Sulfiredoxin_sf"/>
</dbReference>
<organism evidence="3 4">
    <name type="scientific">Streptomyces flaveus</name>
    <dbReference type="NCBI Taxonomy" id="66370"/>
    <lineage>
        <taxon>Bacteria</taxon>
        <taxon>Bacillati</taxon>
        <taxon>Actinomycetota</taxon>
        <taxon>Actinomycetes</taxon>
        <taxon>Kitasatosporales</taxon>
        <taxon>Streptomycetaceae</taxon>
        <taxon>Streptomyces</taxon>
        <taxon>Streptomyces aurantiacus group</taxon>
    </lineage>
</organism>
<dbReference type="RefSeq" id="WP_213089327.1">
    <property type="nucleotide sequence ID" value="NZ_BMPQ01000009.1"/>
</dbReference>
<dbReference type="AlphaFoldDB" id="A0A917QY92"/>
<name>A0A917QY92_9ACTN</name>
<feature type="compositionally biased region" description="Polar residues" evidence="1">
    <location>
        <begin position="1"/>
        <end position="20"/>
    </location>
</feature>
<reference evidence="3" key="1">
    <citation type="journal article" date="2014" name="Int. J. Syst. Evol. Microbiol.">
        <title>Complete genome sequence of Corynebacterium casei LMG S-19264T (=DSM 44701T), isolated from a smear-ripened cheese.</title>
        <authorList>
            <consortium name="US DOE Joint Genome Institute (JGI-PGF)"/>
            <person name="Walter F."/>
            <person name="Albersmeier A."/>
            <person name="Kalinowski J."/>
            <person name="Ruckert C."/>
        </authorList>
    </citation>
    <scope>NUCLEOTIDE SEQUENCE</scope>
    <source>
        <strain evidence="3">JCM 3035</strain>
    </source>
</reference>
<accession>A0A917QY92</accession>
<feature type="domain" description="ParB-like N-terminal" evidence="2">
    <location>
        <begin position="39"/>
        <end position="123"/>
    </location>
</feature>
<evidence type="ECO:0000313" key="4">
    <source>
        <dbReference type="Proteomes" id="UP000637788"/>
    </source>
</evidence>
<comment type="caution">
    <text evidence="3">The sequence shown here is derived from an EMBL/GenBank/DDBJ whole genome shotgun (WGS) entry which is preliminary data.</text>
</comment>
<gene>
    <name evidence="3" type="ORF">GCM10010094_41600</name>
</gene>
<reference evidence="3" key="2">
    <citation type="submission" date="2020-09" db="EMBL/GenBank/DDBJ databases">
        <authorList>
            <person name="Sun Q."/>
            <person name="Ohkuma M."/>
        </authorList>
    </citation>
    <scope>NUCLEOTIDE SEQUENCE</scope>
    <source>
        <strain evidence="3">JCM 3035</strain>
    </source>
</reference>
<evidence type="ECO:0000256" key="1">
    <source>
        <dbReference type="SAM" id="MobiDB-lite"/>
    </source>
</evidence>
<dbReference type="Gene3D" id="3.90.1530.10">
    <property type="entry name" value="Conserved hypothetical protein from pyrococcus furiosus pfu- 392566-001, ParB domain"/>
    <property type="match status" value="1"/>
</dbReference>
<dbReference type="SMART" id="SM00470">
    <property type="entry name" value="ParB"/>
    <property type="match status" value="1"/>
</dbReference>
<dbReference type="SUPFAM" id="SSF110849">
    <property type="entry name" value="ParB/Sulfiredoxin"/>
    <property type="match status" value="1"/>
</dbReference>
<feature type="region of interest" description="Disordered" evidence="1">
    <location>
        <begin position="237"/>
        <end position="258"/>
    </location>
</feature>
<dbReference type="EMBL" id="BMPQ01000009">
    <property type="protein sequence ID" value="GGK76133.1"/>
    <property type="molecule type" value="Genomic_DNA"/>
</dbReference>
<evidence type="ECO:0000259" key="2">
    <source>
        <dbReference type="SMART" id="SM00470"/>
    </source>
</evidence>
<dbReference type="Proteomes" id="UP000637788">
    <property type="component" value="Unassembled WGS sequence"/>
</dbReference>
<keyword evidence="4" id="KW-1185">Reference proteome</keyword>
<feature type="region of interest" description="Disordered" evidence="1">
    <location>
        <begin position="339"/>
        <end position="359"/>
    </location>
</feature>
<protein>
    <recommendedName>
        <fullName evidence="2">ParB-like N-terminal domain-containing protein</fullName>
    </recommendedName>
</protein>
<feature type="region of interest" description="Disordered" evidence="1">
    <location>
        <begin position="1"/>
        <end position="29"/>
    </location>
</feature>
<dbReference type="InterPro" id="IPR003115">
    <property type="entry name" value="ParB_N"/>
</dbReference>